<evidence type="ECO:0000313" key="3">
    <source>
        <dbReference type="Proteomes" id="UP001500908"/>
    </source>
</evidence>
<name>A0ABP7FE44_9ACTN</name>
<dbReference type="InterPro" id="IPR007278">
    <property type="entry name" value="DUF397"/>
</dbReference>
<sequence length="70" mass="8065">MMNNDPSTERSWPARQWHTASYTNEKLACVEVAEGPFTGVRDSKNRDLTSLFFPSGEWDSFLRAVKNDRL</sequence>
<feature type="domain" description="DUF397" evidence="1">
    <location>
        <begin position="16"/>
        <end position="66"/>
    </location>
</feature>
<gene>
    <name evidence="2" type="ORF">GCM10022402_16710</name>
</gene>
<comment type="caution">
    <text evidence="2">The sequence shown here is derived from an EMBL/GenBank/DDBJ whole genome shotgun (WGS) entry which is preliminary data.</text>
</comment>
<dbReference type="Pfam" id="PF04149">
    <property type="entry name" value="DUF397"/>
    <property type="match status" value="1"/>
</dbReference>
<accession>A0ABP7FE44</accession>
<reference evidence="3" key="1">
    <citation type="journal article" date="2019" name="Int. J. Syst. Evol. Microbiol.">
        <title>The Global Catalogue of Microorganisms (GCM) 10K type strain sequencing project: providing services to taxonomists for standard genome sequencing and annotation.</title>
        <authorList>
            <consortium name="The Broad Institute Genomics Platform"/>
            <consortium name="The Broad Institute Genome Sequencing Center for Infectious Disease"/>
            <person name="Wu L."/>
            <person name="Ma J."/>
        </authorList>
    </citation>
    <scope>NUCLEOTIDE SEQUENCE [LARGE SCALE GENOMIC DNA]</scope>
    <source>
        <strain evidence="3">JCM 17137</strain>
    </source>
</reference>
<evidence type="ECO:0000313" key="2">
    <source>
        <dbReference type="EMBL" id="GAA3737365.1"/>
    </source>
</evidence>
<dbReference type="EMBL" id="BAABDD010000006">
    <property type="protein sequence ID" value="GAA3737365.1"/>
    <property type="molecule type" value="Genomic_DNA"/>
</dbReference>
<protein>
    <recommendedName>
        <fullName evidence="1">DUF397 domain-containing protein</fullName>
    </recommendedName>
</protein>
<organism evidence="2 3">
    <name type="scientific">Salinactinospora qingdaonensis</name>
    <dbReference type="NCBI Taxonomy" id="702744"/>
    <lineage>
        <taxon>Bacteria</taxon>
        <taxon>Bacillati</taxon>
        <taxon>Actinomycetota</taxon>
        <taxon>Actinomycetes</taxon>
        <taxon>Streptosporangiales</taxon>
        <taxon>Nocardiopsidaceae</taxon>
        <taxon>Salinactinospora</taxon>
    </lineage>
</organism>
<proteinExistence type="predicted"/>
<dbReference type="Proteomes" id="UP001500908">
    <property type="component" value="Unassembled WGS sequence"/>
</dbReference>
<keyword evidence="3" id="KW-1185">Reference proteome</keyword>
<evidence type="ECO:0000259" key="1">
    <source>
        <dbReference type="Pfam" id="PF04149"/>
    </source>
</evidence>
<dbReference type="RefSeq" id="WP_344969215.1">
    <property type="nucleotide sequence ID" value="NZ_BAABDD010000006.1"/>
</dbReference>